<evidence type="ECO:0000256" key="5">
    <source>
        <dbReference type="ARBA" id="ARBA00022670"/>
    </source>
</evidence>
<dbReference type="NCBIfam" id="TIGR00501">
    <property type="entry name" value="met_pdase_II"/>
    <property type="match status" value="1"/>
</dbReference>
<proteinExistence type="inferred from homology"/>
<dbReference type="GO" id="GO:0005737">
    <property type="term" value="C:cytoplasm"/>
    <property type="evidence" value="ECO:0007669"/>
    <property type="project" value="TreeGrafter"/>
</dbReference>
<keyword evidence="4 8" id="KW-0031">Aminopeptidase</keyword>
<dbReference type="GO" id="GO:0070006">
    <property type="term" value="F:metalloaminopeptidase activity"/>
    <property type="evidence" value="ECO:0007669"/>
    <property type="project" value="InterPro"/>
</dbReference>
<dbReference type="InterPro" id="IPR036390">
    <property type="entry name" value="WH_DNA-bd_sf"/>
</dbReference>
<keyword evidence="5 8" id="KW-0645">Protease</keyword>
<keyword evidence="6 8" id="KW-0479">Metal-binding</keyword>
<reference evidence="11" key="1">
    <citation type="journal article" date="2020" name="mSystems">
        <title>Genome- and Community-Level Interaction Insights into Carbon Utilization and Element Cycling Functions of Hydrothermarchaeota in Hydrothermal Sediment.</title>
        <authorList>
            <person name="Zhou Z."/>
            <person name="Liu Y."/>
            <person name="Xu W."/>
            <person name="Pan J."/>
            <person name="Luo Z.H."/>
            <person name="Li M."/>
        </authorList>
    </citation>
    <scope>NUCLEOTIDE SEQUENCE [LARGE SCALE GENOMIC DNA]</scope>
    <source>
        <strain evidence="11">SpSt-637</strain>
        <strain evidence="10">SpSt-667</strain>
    </source>
</reference>
<gene>
    <name evidence="11" type="ORF">ENU08_01425</name>
    <name evidence="10" type="ORF">ENU41_07365</name>
</gene>
<organism evidence="11">
    <name type="scientific">Ignisphaera aggregans</name>
    <dbReference type="NCBI Taxonomy" id="334771"/>
    <lineage>
        <taxon>Archaea</taxon>
        <taxon>Thermoproteota</taxon>
        <taxon>Thermoprotei</taxon>
        <taxon>Desulfurococcales</taxon>
        <taxon>Desulfurococcaceae</taxon>
        <taxon>Ignisphaera</taxon>
    </lineage>
</organism>
<dbReference type="GO" id="GO:0006508">
    <property type="term" value="P:proteolysis"/>
    <property type="evidence" value="ECO:0007669"/>
    <property type="project" value="UniProtKB-KW"/>
</dbReference>
<dbReference type="GO" id="GO:0046872">
    <property type="term" value="F:metal ion binding"/>
    <property type="evidence" value="ECO:0007669"/>
    <property type="project" value="UniProtKB-KW"/>
</dbReference>
<evidence type="ECO:0000256" key="6">
    <source>
        <dbReference type="ARBA" id="ARBA00022723"/>
    </source>
</evidence>
<dbReference type="SUPFAM" id="SSF55920">
    <property type="entry name" value="Creatinase/aminopeptidase"/>
    <property type="match status" value="1"/>
</dbReference>
<comment type="cofactor">
    <cofactor evidence="3">
        <name>Fe(2+)</name>
        <dbReference type="ChEBI" id="CHEBI:29033"/>
    </cofactor>
</comment>
<evidence type="ECO:0000256" key="8">
    <source>
        <dbReference type="RuleBase" id="RU003653"/>
    </source>
</evidence>
<sequence length="307" mass="34391">MSFLSEEDIKNYVNAGKIACLVMKEVEQFAKVGVKIIDLAEFVERRIRDLNGEIAFPVNISVNSVAAHYTPIPNDLQVLSEDSVVKIDIGVHVAGCIADTATTIALSDKYRLLTEAVKHALEKALTFVAPGRRFSEVGNVIEKIIKDYGFKPIYNLSGHKIDRFTIHAGETIPNFNDRLNLGKFKSGSIYALEPFATNGSGYVMESSIATIYALKYNPKKIRGLSKDVGEFYSHVYNSRKGLPFAKRWYINRFGEPQLNKILDELHKNNLLMIYPVLVEKSNGIVTQFEHTILIDNKGNAMVITEQC</sequence>
<evidence type="ECO:0000256" key="1">
    <source>
        <dbReference type="ARBA" id="ARBA00000294"/>
    </source>
</evidence>
<evidence type="ECO:0000313" key="10">
    <source>
        <dbReference type="EMBL" id="HGQ36474.1"/>
    </source>
</evidence>
<dbReference type="InterPro" id="IPR050247">
    <property type="entry name" value="Met_Aminopeptidase_Type2"/>
</dbReference>
<comment type="catalytic activity">
    <reaction evidence="1 8">
        <text>Release of N-terminal amino acids, preferentially methionine, from peptides and arylamides.</text>
        <dbReference type="EC" id="3.4.11.18"/>
    </reaction>
</comment>
<protein>
    <recommendedName>
        <fullName evidence="8">Methionine aminopeptidase</fullName>
        <ecNumber evidence="8">3.4.11.18</ecNumber>
    </recommendedName>
</protein>
<dbReference type="PANTHER" id="PTHR45777">
    <property type="entry name" value="METHIONINE AMINOPEPTIDASE 2"/>
    <property type="match status" value="1"/>
</dbReference>
<accession>A0A7C4NNX0</accession>
<dbReference type="EMBL" id="DTBD01000009">
    <property type="protein sequence ID" value="HGQ63890.1"/>
    <property type="molecule type" value="Genomic_DNA"/>
</dbReference>
<dbReference type="InterPro" id="IPR036005">
    <property type="entry name" value="Creatinase/aminopeptidase-like"/>
</dbReference>
<name>A0A7C4NNX0_9CREN</name>
<evidence type="ECO:0000313" key="11">
    <source>
        <dbReference type="EMBL" id="HGQ63890.1"/>
    </source>
</evidence>
<evidence type="ECO:0000256" key="2">
    <source>
        <dbReference type="ARBA" id="ARBA00001936"/>
    </source>
</evidence>
<comment type="cofactor">
    <cofactor evidence="8">
        <name>Co(2+)</name>
        <dbReference type="ChEBI" id="CHEBI:48828"/>
    </cofactor>
    <cofactor evidence="8">
        <name>Zn(2+)</name>
        <dbReference type="ChEBI" id="CHEBI:29105"/>
    </cofactor>
    <cofactor evidence="8">
        <name>Mn(2+)</name>
        <dbReference type="ChEBI" id="CHEBI:29035"/>
    </cofactor>
    <cofactor evidence="8">
        <name>Fe(2+)</name>
        <dbReference type="ChEBI" id="CHEBI:29033"/>
    </cofactor>
    <text evidence="8">Binds 2 divalent metal cations per subunit. Has a high-affinity and a low affinity metal-binding site. The true nature of the physiological cofactor is under debate. The enzyme is active with cobalt, zinc, manganese or divalent iron ions.</text>
</comment>
<evidence type="ECO:0000259" key="9">
    <source>
        <dbReference type="Pfam" id="PF00557"/>
    </source>
</evidence>
<evidence type="ECO:0000256" key="4">
    <source>
        <dbReference type="ARBA" id="ARBA00022438"/>
    </source>
</evidence>
<evidence type="ECO:0000256" key="3">
    <source>
        <dbReference type="ARBA" id="ARBA00001954"/>
    </source>
</evidence>
<dbReference type="PRINTS" id="PR00599">
    <property type="entry name" value="MAPEPTIDASE"/>
</dbReference>
<keyword evidence="7 11" id="KW-0378">Hydrolase</keyword>
<comment type="caution">
    <text evidence="11">The sequence shown here is derived from an EMBL/GenBank/DDBJ whole genome shotgun (WGS) entry which is preliminary data.</text>
</comment>
<dbReference type="GO" id="GO:0004239">
    <property type="term" value="F:initiator methionyl aminopeptidase activity"/>
    <property type="evidence" value="ECO:0007669"/>
    <property type="project" value="UniProtKB-EC"/>
</dbReference>
<comment type="similarity">
    <text evidence="8">Belongs to the peptidase M24A family.</text>
</comment>
<dbReference type="InterPro" id="IPR001714">
    <property type="entry name" value="Pept_M24_MAP"/>
</dbReference>
<feature type="domain" description="Peptidase M24" evidence="9">
    <location>
        <begin position="14"/>
        <end position="201"/>
    </location>
</feature>
<evidence type="ECO:0000256" key="7">
    <source>
        <dbReference type="ARBA" id="ARBA00022801"/>
    </source>
</evidence>
<dbReference type="Pfam" id="PF00557">
    <property type="entry name" value="Peptidase_M24"/>
    <property type="match status" value="1"/>
</dbReference>
<dbReference type="SUPFAM" id="SSF46785">
    <property type="entry name" value="Winged helix' DNA-binding domain"/>
    <property type="match status" value="1"/>
</dbReference>
<dbReference type="PANTHER" id="PTHR45777:SF2">
    <property type="entry name" value="METHIONINE AMINOPEPTIDASE 2"/>
    <property type="match status" value="1"/>
</dbReference>
<comment type="cofactor">
    <cofactor evidence="2">
        <name>Mn(2+)</name>
        <dbReference type="ChEBI" id="CHEBI:29035"/>
    </cofactor>
</comment>
<dbReference type="InterPro" id="IPR002468">
    <property type="entry name" value="Pept_M24A_MAP2"/>
</dbReference>
<dbReference type="Gene3D" id="1.10.10.10">
    <property type="entry name" value="Winged helix-like DNA-binding domain superfamily/Winged helix DNA-binding domain"/>
    <property type="match status" value="1"/>
</dbReference>
<dbReference type="AlphaFoldDB" id="A0A7C4NNX0"/>
<comment type="function">
    <text evidence="8">Removes the N-terminal methionine from nascent proteins. The N-terminal methionine is often cleaved when the second residue in the primary sequence is small and uncharged (Met-Ala-, Cys, Gly, Pro, Ser, Thr, or Val).</text>
</comment>
<dbReference type="InterPro" id="IPR036388">
    <property type="entry name" value="WH-like_DNA-bd_sf"/>
</dbReference>
<dbReference type="EMBL" id="DTCK01000041">
    <property type="protein sequence ID" value="HGQ36474.1"/>
    <property type="molecule type" value="Genomic_DNA"/>
</dbReference>
<dbReference type="EC" id="3.4.11.18" evidence="8"/>
<dbReference type="InterPro" id="IPR000994">
    <property type="entry name" value="Pept_M24"/>
</dbReference>
<dbReference type="Gene3D" id="3.90.230.10">
    <property type="entry name" value="Creatinase/methionine aminopeptidase superfamily"/>
    <property type="match status" value="1"/>
</dbReference>